<dbReference type="PANTHER" id="PTHR45266:SF3">
    <property type="entry name" value="OXALOACETATE DECARBOXYLASE ALPHA CHAIN"/>
    <property type="match status" value="1"/>
</dbReference>
<dbReference type="GO" id="GO:0009317">
    <property type="term" value="C:acetyl-CoA carboxylase complex"/>
    <property type="evidence" value="ECO:0007669"/>
    <property type="project" value="InterPro"/>
</dbReference>
<evidence type="ECO:0000259" key="10">
    <source>
        <dbReference type="PROSITE" id="PS50968"/>
    </source>
</evidence>
<evidence type="ECO:0000256" key="3">
    <source>
        <dbReference type="ARBA" id="ARBA00022516"/>
    </source>
</evidence>
<feature type="compositionally biased region" description="Basic and acidic residues" evidence="9">
    <location>
        <begin position="62"/>
        <end position="71"/>
    </location>
</feature>
<dbReference type="InterPro" id="IPR050709">
    <property type="entry name" value="Biotin_Carboxyl_Carrier/Decarb"/>
</dbReference>
<keyword evidence="7 8" id="KW-0092">Biotin</keyword>
<keyword evidence="6 8" id="KW-0275">Fatty acid biosynthesis</keyword>
<keyword evidence="4 8" id="KW-0276">Fatty acid metabolism</keyword>
<dbReference type="InterPro" id="IPR011053">
    <property type="entry name" value="Single_hybrid_motif"/>
</dbReference>
<evidence type="ECO:0000313" key="12">
    <source>
        <dbReference type="Proteomes" id="UP000256661"/>
    </source>
</evidence>
<evidence type="ECO:0000256" key="4">
    <source>
        <dbReference type="ARBA" id="ARBA00022832"/>
    </source>
</evidence>
<evidence type="ECO:0000313" key="11">
    <source>
        <dbReference type="EMBL" id="REE97576.1"/>
    </source>
</evidence>
<feature type="domain" description="Lipoyl-binding" evidence="10">
    <location>
        <begin position="72"/>
        <end position="148"/>
    </location>
</feature>
<dbReference type="SUPFAM" id="SSF51230">
    <property type="entry name" value="Single hybrid motif"/>
    <property type="match status" value="1"/>
</dbReference>
<dbReference type="GO" id="GO:0006633">
    <property type="term" value="P:fatty acid biosynthetic process"/>
    <property type="evidence" value="ECO:0007669"/>
    <property type="project" value="UniProtKB-UniPathway"/>
</dbReference>
<dbReference type="OrthoDB" id="9811735at2"/>
<dbReference type="InterPro" id="IPR000089">
    <property type="entry name" value="Biotin_lipoyl"/>
</dbReference>
<evidence type="ECO:0000256" key="6">
    <source>
        <dbReference type="ARBA" id="ARBA00023160"/>
    </source>
</evidence>
<evidence type="ECO:0000256" key="1">
    <source>
        <dbReference type="ARBA" id="ARBA00005194"/>
    </source>
</evidence>
<comment type="pathway">
    <text evidence="1 8">Lipid metabolism; fatty acid biosynthesis.</text>
</comment>
<reference evidence="11 12" key="1">
    <citation type="submission" date="2018-08" db="EMBL/GenBank/DDBJ databases">
        <title>Sequencing the genomes of 1000 actinobacteria strains.</title>
        <authorList>
            <person name="Klenk H.-P."/>
        </authorList>
    </citation>
    <scope>NUCLEOTIDE SEQUENCE [LARGE SCALE GENOMIC DNA]</scope>
    <source>
        <strain evidence="11 12">DSM 43927</strain>
    </source>
</reference>
<dbReference type="Gene3D" id="2.40.50.100">
    <property type="match status" value="1"/>
</dbReference>
<dbReference type="InterPro" id="IPR001882">
    <property type="entry name" value="Biotin_BS"/>
</dbReference>
<dbReference type="PROSITE" id="PS50968">
    <property type="entry name" value="BIOTINYL_LIPOYL"/>
    <property type="match status" value="1"/>
</dbReference>
<gene>
    <name evidence="11" type="ORF">DFJ69_3049</name>
</gene>
<name>A0A3D9SNM4_9ACTN</name>
<sequence length="158" mass="16568">MHDPATDWRERLRALREEIGGLVADLPGPVAALTVRVGDCSLEIAWGPPSAASERAAPPRDAPSETERDGDLRVCTAPLVGTFYVAPGPGEPPFVRVGDRVEKGQAVGVVEAMKLMNRVVAECSGEVVEVRAADGTPVEFGQELVFLRPDGGPEAGGA</sequence>
<keyword evidence="5 8" id="KW-0443">Lipid metabolism</keyword>
<dbReference type="Proteomes" id="UP000256661">
    <property type="component" value="Unassembled WGS sequence"/>
</dbReference>
<dbReference type="CDD" id="cd06850">
    <property type="entry name" value="biotinyl_domain"/>
    <property type="match status" value="1"/>
</dbReference>
<dbReference type="PRINTS" id="PR01071">
    <property type="entry name" value="ACOABIOTINCC"/>
</dbReference>
<dbReference type="PROSITE" id="PS00188">
    <property type="entry name" value="BIOTIN"/>
    <property type="match status" value="1"/>
</dbReference>
<protein>
    <recommendedName>
        <fullName evidence="2 8">Biotin carboxyl carrier protein of acetyl-CoA carboxylase</fullName>
    </recommendedName>
</protein>
<proteinExistence type="predicted"/>
<organism evidence="11 12">
    <name type="scientific">Thermomonospora umbrina</name>
    <dbReference type="NCBI Taxonomy" id="111806"/>
    <lineage>
        <taxon>Bacteria</taxon>
        <taxon>Bacillati</taxon>
        <taxon>Actinomycetota</taxon>
        <taxon>Actinomycetes</taxon>
        <taxon>Streptosporangiales</taxon>
        <taxon>Thermomonosporaceae</taxon>
        <taxon>Thermomonospora</taxon>
    </lineage>
</organism>
<dbReference type="GO" id="GO:0003989">
    <property type="term" value="F:acetyl-CoA carboxylase activity"/>
    <property type="evidence" value="ECO:0007669"/>
    <property type="project" value="InterPro"/>
</dbReference>
<keyword evidence="12" id="KW-1185">Reference proteome</keyword>
<keyword evidence="3 8" id="KW-0444">Lipid biosynthesis</keyword>
<evidence type="ECO:0000256" key="7">
    <source>
        <dbReference type="ARBA" id="ARBA00023267"/>
    </source>
</evidence>
<feature type="region of interest" description="Disordered" evidence="9">
    <location>
        <begin position="49"/>
        <end position="71"/>
    </location>
</feature>
<evidence type="ECO:0000256" key="8">
    <source>
        <dbReference type="RuleBase" id="RU364072"/>
    </source>
</evidence>
<dbReference type="EMBL" id="QTTT01000001">
    <property type="protein sequence ID" value="REE97576.1"/>
    <property type="molecule type" value="Genomic_DNA"/>
</dbReference>
<dbReference type="UniPathway" id="UPA00094"/>
<dbReference type="PANTHER" id="PTHR45266">
    <property type="entry name" value="OXALOACETATE DECARBOXYLASE ALPHA CHAIN"/>
    <property type="match status" value="1"/>
</dbReference>
<evidence type="ECO:0000256" key="5">
    <source>
        <dbReference type="ARBA" id="ARBA00023098"/>
    </source>
</evidence>
<evidence type="ECO:0000256" key="9">
    <source>
        <dbReference type="SAM" id="MobiDB-lite"/>
    </source>
</evidence>
<dbReference type="AlphaFoldDB" id="A0A3D9SNM4"/>
<dbReference type="Pfam" id="PF00364">
    <property type="entry name" value="Biotin_lipoyl"/>
    <property type="match status" value="1"/>
</dbReference>
<dbReference type="InterPro" id="IPR001249">
    <property type="entry name" value="AcCoA_biotinCC"/>
</dbReference>
<comment type="caution">
    <text evidence="11">The sequence shown here is derived from an EMBL/GenBank/DDBJ whole genome shotgun (WGS) entry which is preliminary data.</text>
</comment>
<evidence type="ECO:0000256" key="2">
    <source>
        <dbReference type="ARBA" id="ARBA00017562"/>
    </source>
</evidence>
<accession>A0A3D9SNM4</accession>
<dbReference type="RefSeq" id="WP_116023053.1">
    <property type="nucleotide sequence ID" value="NZ_QTTT01000001.1"/>
</dbReference>
<comment type="function">
    <text evidence="8">This protein is a component of the acetyl coenzyme A carboxylase complex; first, biotin carboxylase catalyzes the carboxylation of the carrier protein and then the transcarboxylase transfers the carboxyl group to form malonyl-CoA.</text>
</comment>